<sequence>MTRPLWLVTCDLRSVAWRGWSSHREILEAQCLDVGLTSFLSPAPASPHQISMSCSWCTIRASLNAHLTALSIAELSSEWWSFKAPPQNEVNVDIWNPAICLLFPLVEKALAVERAKQCLGMLPALSFIIVF</sequence>
<accession>A0ABR4QAC8</accession>
<dbReference type="Proteomes" id="UP001651158">
    <property type="component" value="Unassembled WGS sequence"/>
</dbReference>
<gene>
    <name evidence="1" type="ORF">TcWFU_002893</name>
</gene>
<proteinExistence type="predicted"/>
<evidence type="ECO:0000313" key="2">
    <source>
        <dbReference type="Proteomes" id="UP001651158"/>
    </source>
</evidence>
<protein>
    <submittedName>
        <fullName evidence="1">Uncharacterized protein</fullName>
    </submittedName>
</protein>
<organism evidence="1 2">
    <name type="scientific">Taenia crassiceps</name>
    <dbReference type="NCBI Taxonomy" id="6207"/>
    <lineage>
        <taxon>Eukaryota</taxon>
        <taxon>Metazoa</taxon>
        <taxon>Spiralia</taxon>
        <taxon>Lophotrochozoa</taxon>
        <taxon>Platyhelminthes</taxon>
        <taxon>Cestoda</taxon>
        <taxon>Eucestoda</taxon>
        <taxon>Cyclophyllidea</taxon>
        <taxon>Taeniidae</taxon>
        <taxon>Taenia</taxon>
    </lineage>
</organism>
<comment type="caution">
    <text evidence="1">The sequence shown here is derived from an EMBL/GenBank/DDBJ whole genome shotgun (WGS) entry which is preliminary data.</text>
</comment>
<dbReference type="EMBL" id="JAKROA010000005">
    <property type="protein sequence ID" value="KAL5106683.1"/>
    <property type="molecule type" value="Genomic_DNA"/>
</dbReference>
<evidence type="ECO:0000313" key="1">
    <source>
        <dbReference type="EMBL" id="KAL5106683.1"/>
    </source>
</evidence>
<name>A0ABR4QAC8_9CEST</name>
<keyword evidence="2" id="KW-1185">Reference proteome</keyword>
<reference evidence="1 2" key="1">
    <citation type="journal article" date="2022" name="Front. Cell. Infect. Microbiol.">
        <title>The Genomes of Two Strains of Taenia crassiceps the Animal Model for the Study of Human Cysticercosis.</title>
        <authorList>
            <person name="Bobes R.J."/>
            <person name="Estrada K."/>
            <person name="Rios-Valencia D.G."/>
            <person name="Calderon-Gallegos A."/>
            <person name="de la Torre P."/>
            <person name="Carrero J.C."/>
            <person name="Sanchez-Flores A."/>
            <person name="Laclette J.P."/>
        </authorList>
    </citation>
    <scope>NUCLEOTIDE SEQUENCE [LARGE SCALE GENOMIC DNA]</scope>
    <source>
        <strain evidence="1">WFUcys</strain>
    </source>
</reference>